<dbReference type="InterPro" id="IPR001254">
    <property type="entry name" value="Trypsin_dom"/>
</dbReference>
<dbReference type="Proteomes" id="UP000594454">
    <property type="component" value="Chromosome 3"/>
</dbReference>
<dbReference type="Pfam" id="PF00089">
    <property type="entry name" value="Trypsin"/>
    <property type="match status" value="1"/>
</dbReference>
<dbReference type="SMART" id="SM00020">
    <property type="entry name" value="Tryp_SPc"/>
    <property type="match status" value="1"/>
</dbReference>
<keyword evidence="1" id="KW-0732">Signal</keyword>
<dbReference type="PRINTS" id="PR00722">
    <property type="entry name" value="CHYMOTRYPSIN"/>
</dbReference>
<sequence length="282" mass="31521">MRTVIFLAIVVFSSAKSQSESLSAKKCQEFYSTADNKQFKEPSESGLELAESDEFPYMVAIGWKNKDGLIDYRCAGVLIDPKFIVAPAYCAAYQGEKPSVVQVGKTQLNEPSQAEDSLPIKNIIVHPDRKEDTFYNDIALYELEAPVAKLPACLWDEAEISNAENTLVTYDRNETESEKADKLIKIKTKLHPNDQCMEFYRIFPNADKGIMDTQLCAVEINTKDCRIQASGPLLLQKLDDKKSIPYVIGISSFTSECSGDSAPSIYSKIPAYAKWIESVVWV</sequence>
<evidence type="ECO:0000259" key="2">
    <source>
        <dbReference type="PROSITE" id="PS50240"/>
    </source>
</evidence>
<organism evidence="3 4">
    <name type="scientific">Hermetia illucens</name>
    <name type="common">Black soldier fly</name>
    <dbReference type="NCBI Taxonomy" id="343691"/>
    <lineage>
        <taxon>Eukaryota</taxon>
        <taxon>Metazoa</taxon>
        <taxon>Ecdysozoa</taxon>
        <taxon>Arthropoda</taxon>
        <taxon>Hexapoda</taxon>
        <taxon>Insecta</taxon>
        <taxon>Pterygota</taxon>
        <taxon>Neoptera</taxon>
        <taxon>Endopterygota</taxon>
        <taxon>Diptera</taxon>
        <taxon>Brachycera</taxon>
        <taxon>Stratiomyomorpha</taxon>
        <taxon>Stratiomyidae</taxon>
        <taxon>Hermetiinae</taxon>
        <taxon>Hermetia</taxon>
    </lineage>
</organism>
<proteinExistence type="predicted"/>
<gene>
    <name evidence="3" type="ORF">HERILL_LOCUS7351</name>
</gene>
<dbReference type="PROSITE" id="PS50240">
    <property type="entry name" value="TRYPSIN_DOM"/>
    <property type="match status" value="1"/>
</dbReference>
<evidence type="ECO:0000313" key="3">
    <source>
        <dbReference type="EMBL" id="CAD7084460.1"/>
    </source>
</evidence>
<dbReference type="AlphaFoldDB" id="A0A7R8UPV9"/>
<reference evidence="3 4" key="1">
    <citation type="submission" date="2020-11" db="EMBL/GenBank/DDBJ databases">
        <authorList>
            <person name="Wallbank WR R."/>
            <person name="Pardo Diaz C."/>
            <person name="Kozak K."/>
            <person name="Martin S."/>
            <person name="Jiggins C."/>
            <person name="Moest M."/>
            <person name="Warren A I."/>
            <person name="Generalovic N T."/>
            <person name="Byers J.R.P. K."/>
            <person name="Montejo-Kovacevich G."/>
            <person name="Yen C E."/>
        </authorList>
    </citation>
    <scope>NUCLEOTIDE SEQUENCE [LARGE SCALE GENOMIC DNA]</scope>
</reference>
<dbReference type="InterPro" id="IPR051333">
    <property type="entry name" value="CLIP_Serine_Protease"/>
</dbReference>
<feature type="domain" description="Peptidase S1" evidence="2">
    <location>
        <begin position="43"/>
        <end position="281"/>
    </location>
</feature>
<dbReference type="GO" id="GO:0006508">
    <property type="term" value="P:proteolysis"/>
    <property type="evidence" value="ECO:0007669"/>
    <property type="project" value="InterPro"/>
</dbReference>
<accession>A0A7R8UPV9</accession>
<dbReference type="InterPro" id="IPR001314">
    <property type="entry name" value="Peptidase_S1A"/>
</dbReference>
<dbReference type="PANTHER" id="PTHR24260:SF135">
    <property type="entry name" value="CLIP DOMAIN-CONTAINING SERINE PROTEASE-RELATED"/>
    <property type="match status" value="1"/>
</dbReference>
<dbReference type="InterPro" id="IPR009003">
    <property type="entry name" value="Peptidase_S1_PA"/>
</dbReference>
<protein>
    <recommendedName>
        <fullName evidence="2">Peptidase S1 domain-containing protein</fullName>
    </recommendedName>
</protein>
<feature type="chain" id="PRO_5031304327" description="Peptidase S1 domain-containing protein" evidence="1">
    <location>
        <begin position="20"/>
        <end position="282"/>
    </location>
</feature>
<dbReference type="InParanoid" id="A0A7R8UPV9"/>
<dbReference type="SUPFAM" id="SSF50494">
    <property type="entry name" value="Trypsin-like serine proteases"/>
    <property type="match status" value="1"/>
</dbReference>
<keyword evidence="4" id="KW-1185">Reference proteome</keyword>
<name>A0A7R8UPV9_HERIL</name>
<dbReference type="EMBL" id="LR899011">
    <property type="protein sequence ID" value="CAD7084460.1"/>
    <property type="molecule type" value="Genomic_DNA"/>
</dbReference>
<evidence type="ECO:0000313" key="4">
    <source>
        <dbReference type="Proteomes" id="UP000594454"/>
    </source>
</evidence>
<evidence type="ECO:0000256" key="1">
    <source>
        <dbReference type="SAM" id="SignalP"/>
    </source>
</evidence>
<dbReference type="Gene3D" id="2.40.10.10">
    <property type="entry name" value="Trypsin-like serine proteases"/>
    <property type="match status" value="1"/>
</dbReference>
<dbReference type="OrthoDB" id="6380398at2759"/>
<dbReference type="PANTHER" id="PTHR24260">
    <property type="match status" value="1"/>
</dbReference>
<dbReference type="InterPro" id="IPR043504">
    <property type="entry name" value="Peptidase_S1_PA_chymotrypsin"/>
</dbReference>
<feature type="signal peptide" evidence="1">
    <location>
        <begin position="1"/>
        <end position="19"/>
    </location>
</feature>
<dbReference type="GO" id="GO:0004252">
    <property type="term" value="F:serine-type endopeptidase activity"/>
    <property type="evidence" value="ECO:0007669"/>
    <property type="project" value="InterPro"/>
</dbReference>